<dbReference type="RefSeq" id="WP_019600217.1">
    <property type="nucleotide sequence ID" value="NZ_FNQC01000020.1"/>
</dbReference>
<sequence length="598" mass="65209">MATLIQENPLPISFSIAINGSPINDSIEVVSIRISQEINRIATANIRILDGGAFGVGNEDFDNSNGPDFIPGNQIDISLGYGDDRNKVYSGIVLSQKMVVKRNNSFIEVECRDKAFKLTKGRFNGIYVDSKDSDVFKKILNDNGLANEVAPTDQMYGQLVQHSSSYWDYILIRAEVNNMFVLTENNTLKIKLFDLSVSPDFKIGADTLALDVDLELSAENIHKNFTTVSWDEDSQAINESTASLSDSLNLGNLSAVKLSGVNEEVVISRASAASLEKTELENFAKSAVSRSVLSKIKGRIQIPGTAEIKAGDLLELSGFGDRFSGNAFVSKVNHDLEEGNWITSIFIGLSSRWHSSLPEVEEHEASGLLPAAKGMYIGIVKAIHEDPDDNFRVKISLPSLKSETPDTFLWARISFNYASANCGMFFFPEIDDEVLVSFVNNDPRFPVVVGGLYSKKNSPKEVPDEKNQFKSIITKSGISIRFDDEEKILTISTPGGNTFVLDDKNKQILVQDLNNNKLTMNDKGISLDSPKDIVLSAKGKITLDAMDEIGISSKADLKSKALNIAMEAQVGFKAAGNASAEISASGQTTVKGAMVMIN</sequence>
<evidence type="ECO:0000313" key="2">
    <source>
        <dbReference type="EMBL" id="SDZ52389.1"/>
    </source>
</evidence>
<dbReference type="Proteomes" id="UP000199663">
    <property type="component" value="Unassembled WGS sequence"/>
</dbReference>
<dbReference type="NCBIfam" id="TIGR01646">
    <property type="entry name" value="vgr_GE"/>
    <property type="match status" value="1"/>
</dbReference>
<dbReference type="InterPro" id="IPR006533">
    <property type="entry name" value="T6SS_Vgr_RhsGE"/>
</dbReference>
<name>A0A1H3TSU7_9BACT</name>
<keyword evidence="3" id="KW-1185">Reference proteome</keyword>
<dbReference type="Pfam" id="PF04717">
    <property type="entry name" value="Phage_base_V"/>
    <property type="match status" value="1"/>
</dbReference>
<dbReference type="InterPro" id="IPR037026">
    <property type="entry name" value="Vgr_OB-fold_dom_sf"/>
</dbReference>
<accession>A0A1H3TSU7</accession>
<dbReference type="InterPro" id="IPR006531">
    <property type="entry name" value="Gp5/Vgr_OB"/>
</dbReference>
<comment type="caution">
    <text evidence="2">The sequence shown here is derived from an EMBL/GenBank/DDBJ whole genome shotgun (WGS) entry which is preliminary data.</text>
</comment>
<evidence type="ECO:0000259" key="1">
    <source>
        <dbReference type="Pfam" id="PF04717"/>
    </source>
</evidence>
<organism evidence="2 3">
    <name type="scientific">Rhodonellum ikkaensis</name>
    <dbReference type="NCBI Taxonomy" id="336829"/>
    <lineage>
        <taxon>Bacteria</taxon>
        <taxon>Pseudomonadati</taxon>
        <taxon>Bacteroidota</taxon>
        <taxon>Cytophagia</taxon>
        <taxon>Cytophagales</taxon>
        <taxon>Cytophagaceae</taxon>
        <taxon>Rhodonellum</taxon>
    </lineage>
</organism>
<gene>
    <name evidence="2" type="ORF">SAMN05444412_12021</name>
</gene>
<dbReference type="SUPFAM" id="SSF69279">
    <property type="entry name" value="Phage tail proteins"/>
    <property type="match status" value="1"/>
</dbReference>
<dbReference type="Gene3D" id="2.40.50.230">
    <property type="entry name" value="Gp5 N-terminal domain"/>
    <property type="match status" value="1"/>
</dbReference>
<dbReference type="EMBL" id="FNQC01000020">
    <property type="protein sequence ID" value="SDZ52389.1"/>
    <property type="molecule type" value="Genomic_DNA"/>
</dbReference>
<evidence type="ECO:0000313" key="3">
    <source>
        <dbReference type="Proteomes" id="UP000199663"/>
    </source>
</evidence>
<reference evidence="2 3" key="1">
    <citation type="submission" date="2016-10" db="EMBL/GenBank/DDBJ databases">
        <authorList>
            <person name="Varghese N."/>
            <person name="Submissions S."/>
        </authorList>
    </citation>
    <scope>NUCLEOTIDE SEQUENCE [LARGE SCALE GENOMIC DNA]</scope>
    <source>
        <strain evidence="2 3">DSM 17997</strain>
    </source>
</reference>
<feature type="domain" description="Gp5/Type VI secretion system Vgr protein OB-fold" evidence="1">
    <location>
        <begin position="376"/>
        <end position="453"/>
    </location>
</feature>
<protein>
    <submittedName>
        <fullName evidence="2">Rhs element Vgr protein</fullName>
    </submittedName>
</protein>
<dbReference type="SUPFAM" id="SSF69255">
    <property type="entry name" value="gp5 N-terminal domain-like"/>
    <property type="match status" value="1"/>
</dbReference>
<proteinExistence type="predicted"/>